<evidence type="ECO:0000313" key="2">
    <source>
        <dbReference type="EMBL" id="SFI26601.1"/>
    </source>
</evidence>
<dbReference type="EMBL" id="FOQD01000007">
    <property type="protein sequence ID" value="SFI26601.1"/>
    <property type="molecule type" value="Genomic_DNA"/>
</dbReference>
<dbReference type="PROSITE" id="PS51819">
    <property type="entry name" value="VOC"/>
    <property type="match status" value="1"/>
</dbReference>
<keyword evidence="2" id="KW-0223">Dioxygenase</keyword>
<name>A0A1I3GTC5_9PLAN</name>
<dbReference type="GO" id="GO:0051213">
    <property type="term" value="F:dioxygenase activity"/>
    <property type="evidence" value="ECO:0007669"/>
    <property type="project" value="UniProtKB-KW"/>
</dbReference>
<gene>
    <name evidence="2" type="ORF">SAMN05421753_107118</name>
</gene>
<dbReference type="InterPro" id="IPR037523">
    <property type="entry name" value="VOC_core"/>
</dbReference>
<keyword evidence="2" id="KW-0560">Oxidoreductase</keyword>
<dbReference type="Pfam" id="PF00903">
    <property type="entry name" value="Glyoxalase"/>
    <property type="match status" value="1"/>
</dbReference>
<sequence length="141" mass="15892">MVGGVTNGYSESTMVKIFRVILPVSDIEQATNFYCEFLGQSGRRVSPGRHYFDCGSVILACFDPRSDGDGFDAKPNPDHLYFAVSDLDAVFERARRLNCQEIEPHIAVRPWGERSFYCKDPFGNPICIVDDQTLFTGRQMP</sequence>
<accession>A0A1I3GTC5</accession>
<dbReference type="InterPro" id="IPR004360">
    <property type="entry name" value="Glyas_Fos-R_dOase_dom"/>
</dbReference>
<organism evidence="2 3">
    <name type="scientific">Planctomicrobium piriforme</name>
    <dbReference type="NCBI Taxonomy" id="1576369"/>
    <lineage>
        <taxon>Bacteria</taxon>
        <taxon>Pseudomonadati</taxon>
        <taxon>Planctomycetota</taxon>
        <taxon>Planctomycetia</taxon>
        <taxon>Planctomycetales</taxon>
        <taxon>Planctomycetaceae</taxon>
        <taxon>Planctomicrobium</taxon>
    </lineage>
</organism>
<dbReference type="RefSeq" id="WP_092049940.1">
    <property type="nucleotide sequence ID" value="NZ_FOQD01000007.1"/>
</dbReference>
<dbReference type="Proteomes" id="UP000199518">
    <property type="component" value="Unassembled WGS sequence"/>
</dbReference>
<keyword evidence="3" id="KW-1185">Reference proteome</keyword>
<dbReference type="SUPFAM" id="SSF54593">
    <property type="entry name" value="Glyoxalase/Bleomycin resistance protein/Dihydroxybiphenyl dioxygenase"/>
    <property type="match status" value="1"/>
</dbReference>
<dbReference type="AlphaFoldDB" id="A0A1I3GTC5"/>
<reference evidence="3" key="1">
    <citation type="submission" date="2016-10" db="EMBL/GenBank/DDBJ databases">
        <authorList>
            <person name="Varghese N."/>
            <person name="Submissions S."/>
        </authorList>
    </citation>
    <scope>NUCLEOTIDE SEQUENCE [LARGE SCALE GENOMIC DNA]</scope>
    <source>
        <strain evidence="3">DSM 26348</strain>
    </source>
</reference>
<dbReference type="Gene3D" id="3.10.180.10">
    <property type="entry name" value="2,3-Dihydroxybiphenyl 1,2-Dioxygenase, domain 1"/>
    <property type="match status" value="1"/>
</dbReference>
<dbReference type="STRING" id="1576369.SAMN05421753_107118"/>
<proteinExistence type="predicted"/>
<protein>
    <submittedName>
        <fullName evidence="2">Glyoxalase/Bleomycin resistance protein/Dioxygenase superfamily protein</fullName>
    </submittedName>
</protein>
<dbReference type="InterPro" id="IPR029068">
    <property type="entry name" value="Glyas_Bleomycin-R_OHBP_Dase"/>
</dbReference>
<evidence type="ECO:0000259" key="1">
    <source>
        <dbReference type="PROSITE" id="PS51819"/>
    </source>
</evidence>
<dbReference type="CDD" id="cd06587">
    <property type="entry name" value="VOC"/>
    <property type="match status" value="1"/>
</dbReference>
<dbReference type="OrthoDB" id="9788468at2"/>
<feature type="domain" description="VOC" evidence="1">
    <location>
        <begin position="16"/>
        <end position="131"/>
    </location>
</feature>
<evidence type="ECO:0000313" key="3">
    <source>
        <dbReference type="Proteomes" id="UP000199518"/>
    </source>
</evidence>